<name>A0ABW9YK97_9GAMM</name>
<sequence length="234" mass="25796">MNIIARAMLVGLISLLGVGCTTIKTNELTLDESQKLKNRSVVLNKYDALPDFPAQTALNVQFGLIGFATAVSNGNDMIINNQVKDPARDIAKELGSGLSENYNVKVVEAEETVSAESDVADLVKSHAGYDYILDVKTLGWGSIYFLDDFDNYKVMYTAHARLIDTATEVTIVEELCSYVPDYVETNDAPSYEQLEDGTGLKRELSKSVDYCVDRIRTMAKLHAQTNQKPQVAVN</sequence>
<dbReference type="RefSeq" id="WP_160653161.1">
    <property type="nucleotide sequence ID" value="NZ_RSEJ01000016.1"/>
</dbReference>
<dbReference type="Proteomes" id="UP000738517">
    <property type="component" value="Unassembled WGS sequence"/>
</dbReference>
<organism evidence="1 2">
    <name type="scientific">Photobacterium alginatilyticum</name>
    <dbReference type="NCBI Taxonomy" id="1775171"/>
    <lineage>
        <taxon>Bacteria</taxon>
        <taxon>Pseudomonadati</taxon>
        <taxon>Pseudomonadota</taxon>
        <taxon>Gammaproteobacteria</taxon>
        <taxon>Vibrionales</taxon>
        <taxon>Vibrionaceae</taxon>
        <taxon>Photobacterium</taxon>
    </lineage>
</organism>
<gene>
    <name evidence="1" type="ORF">EIZ48_15460</name>
</gene>
<accession>A0ABW9YK97</accession>
<evidence type="ECO:0000313" key="1">
    <source>
        <dbReference type="EMBL" id="NBI53951.1"/>
    </source>
</evidence>
<dbReference type="PROSITE" id="PS51257">
    <property type="entry name" value="PROKAR_LIPOPROTEIN"/>
    <property type="match status" value="1"/>
</dbReference>
<keyword evidence="2" id="KW-1185">Reference proteome</keyword>
<reference evidence="1 2" key="1">
    <citation type="journal article" date="2017" name="Int. J. Syst. Evol. Microbiol.">
        <title>Photobacterium alginatilyticum sp. nov., a marine bacterium isolated from bottom seawater.</title>
        <authorList>
            <person name="Wang X."/>
            <person name="Wang Y."/>
            <person name="Yang X."/>
            <person name="Sun H."/>
            <person name="Li B."/>
            <person name="Zhang X.H."/>
        </authorList>
    </citation>
    <scope>NUCLEOTIDE SEQUENCE [LARGE SCALE GENOMIC DNA]</scope>
    <source>
        <strain evidence="1 2">P03D4</strain>
    </source>
</reference>
<evidence type="ECO:0000313" key="2">
    <source>
        <dbReference type="Proteomes" id="UP000738517"/>
    </source>
</evidence>
<dbReference type="EMBL" id="RSEJ01000016">
    <property type="protein sequence ID" value="NBI53951.1"/>
    <property type="molecule type" value="Genomic_DNA"/>
</dbReference>
<comment type="caution">
    <text evidence="1">The sequence shown here is derived from an EMBL/GenBank/DDBJ whole genome shotgun (WGS) entry which is preliminary data.</text>
</comment>
<proteinExistence type="predicted"/>
<protein>
    <submittedName>
        <fullName evidence="1">Uncharacterized protein</fullName>
    </submittedName>
</protein>